<dbReference type="Pfam" id="PF06083">
    <property type="entry name" value="IL17"/>
    <property type="match status" value="1"/>
</dbReference>
<comment type="similarity">
    <text evidence="2">Belongs to the IL-17 family.</text>
</comment>
<keyword evidence="7" id="KW-1185">Reference proteome</keyword>
<sequence length="171" mass="19209">MYQVVTFLAMVVGTHTLSLRLQRDCTHWPSCCHGHSKGHEPTKEWLKWNSVLVSPPEAASLAHSTDSCKASEDGPLSSRSISPWKYVLDRDLNRLPQDLYHAHCLCPHCVSLKTGTHMDPRGNSVQLYHNQTVFYRRPCPGQQGAHPGYCLEPKLYSVSLACVCVRPRMVA</sequence>
<dbReference type="GO" id="GO:0005125">
    <property type="term" value="F:cytokine activity"/>
    <property type="evidence" value="ECO:0007669"/>
    <property type="project" value="InterPro"/>
</dbReference>
<comment type="subcellular location">
    <subcellularLocation>
        <location evidence="1">Secreted</location>
    </subcellularLocation>
</comment>
<evidence type="ECO:0000256" key="4">
    <source>
        <dbReference type="ARBA" id="ARBA00022729"/>
    </source>
</evidence>
<dbReference type="Proteomes" id="UP000700334">
    <property type="component" value="Unassembled WGS sequence"/>
</dbReference>
<evidence type="ECO:0000256" key="1">
    <source>
        <dbReference type="ARBA" id="ARBA00004613"/>
    </source>
</evidence>
<reference evidence="6" key="1">
    <citation type="journal article" date="2021" name="Evol. Appl.">
        <title>The genome of the Pyrenean desman and the effects of bottlenecks and inbreeding on the genomic landscape of an endangered species.</title>
        <authorList>
            <person name="Escoda L."/>
            <person name="Castresana J."/>
        </authorList>
    </citation>
    <scope>NUCLEOTIDE SEQUENCE</scope>
    <source>
        <strain evidence="6">IBE-C5619</strain>
    </source>
</reference>
<dbReference type="GO" id="GO:0005576">
    <property type="term" value="C:extracellular region"/>
    <property type="evidence" value="ECO:0007669"/>
    <property type="project" value="UniProtKB-SubCell"/>
</dbReference>
<dbReference type="InterPro" id="IPR029034">
    <property type="entry name" value="Cystine-knot_cytokine"/>
</dbReference>
<gene>
    <name evidence="6" type="ORF">J0S82_014851</name>
</gene>
<dbReference type="Gene3D" id="2.10.90.10">
    <property type="entry name" value="Cystine-knot cytokines"/>
    <property type="match status" value="1"/>
</dbReference>
<evidence type="ECO:0000313" key="7">
    <source>
        <dbReference type="Proteomes" id="UP000700334"/>
    </source>
</evidence>
<name>A0A8J6DIW4_GALPY</name>
<comment type="caution">
    <text evidence="6">The sequence shown here is derived from an EMBL/GenBank/DDBJ whole genome shotgun (WGS) entry which is preliminary data.</text>
</comment>
<keyword evidence="4 5" id="KW-0732">Signal</keyword>
<evidence type="ECO:0000256" key="3">
    <source>
        <dbReference type="ARBA" id="ARBA00022525"/>
    </source>
</evidence>
<dbReference type="SUPFAM" id="SSF57501">
    <property type="entry name" value="Cystine-knot cytokines"/>
    <property type="match status" value="1"/>
</dbReference>
<dbReference type="EMBL" id="JAGFMF010011946">
    <property type="protein sequence ID" value="KAG8509375.1"/>
    <property type="molecule type" value="Genomic_DNA"/>
</dbReference>
<dbReference type="AlphaFoldDB" id="A0A8J6DIW4"/>
<proteinExistence type="inferred from homology"/>
<evidence type="ECO:0000256" key="2">
    <source>
        <dbReference type="ARBA" id="ARBA00007236"/>
    </source>
</evidence>
<protein>
    <submittedName>
        <fullName evidence="6">Interleukin-25</fullName>
    </submittedName>
</protein>
<accession>A0A8J6DIW4</accession>
<organism evidence="6 7">
    <name type="scientific">Galemys pyrenaicus</name>
    <name type="common">Iberian desman</name>
    <name type="synonym">Pyrenean desman</name>
    <dbReference type="NCBI Taxonomy" id="202257"/>
    <lineage>
        <taxon>Eukaryota</taxon>
        <taxon>Metazoa</taxon>
        <taxon>Chordata</taxon>
        <taxon>Craniata</taxon>
        <taxon>Vertebrata</taxon>
        <taxon>Euteleostomi</taxon>
        <taxon>Mammalia</taxon>
        <taxon>Eutheria</taxon>
        <taxon>Laurasiatheria</taxon>
        <taxon>Eulipotyphla</taxon>
        <taxon>Talpidae</taxon>
        <taxon>Galemys</taxon>
    </lineage>
</organism>
<evidence type="ECO:0000256" key="5">
    <source>
        <dbReference type="SAM" id="SignalP"/>
    </source>
</evidence>
<feature type="chain" id="PRO_5035216412" evidence="5">
    <location>
        <begin position="17"/>
        <end position="171"/>
    </location>
</feature>
<dbReference type="InterPro" id="IPR010345">
    <property type="entry name" value="IL-17_fam"/>
</dbReference>
<dbReference type="OrthoDB" id="6038945at2759"/>
<keyword evidence="3" id="KW-0964">Secreted</keyword>
<evidence type="ECO:0000313" key="6">
    <source>
        <dbReference type="EMBL" id="KAG8509375.1"/>
    </source>
</evidence>
<feature type="signal peptide" evidence="5">
    <location>
        <begin position="1"/>
        <end position="16"/>
    </location>
</feature>